<evidence type="ECO:0000259" key="5">
    <source>
        <dbReference type="Pfam" id="PF13407"/>
    </source>
</evidence>
<dbReference type="PANTHER" id="PTHR46847">
    <property type="entry name" value="D-ALLOSE-BINDING PERIPLASMIC PROTEIN-RELATED"/>
    <property type="match status" value="1"/>
</dbReference>
<dbReference type="InterPro" id="IPR028082">
    <property type="entry name" value="Peripla_BP_I"/>
</dbReference>
<dbReference type="Proteomes" id="UP000199323">
    <property type="component" value="Unassembled WGS sequence"/>
</dbReference>
<keyword evidence="3 4" id="KW-0732">Signal</keyword>
<comment type="subcellular location">
    <subcellularLocation>
        <location evidence="1">Cell envelope</location>
    </subcellularLocation>
</comment>
<accession>A0A1I2IBY0</accession>
<evidence type="ECO:0000256" key="2">
    <source>
        <dbReference type="ARBA" id="ARBA00007639"/>
    </source>
</evidence>
<evidence type="ECO:0000256" key="1">
    <source>
        <dbReference type="ARBA" id="ARBA00004196"/>
    </source>
</evidence>
<dbReference type="RefSeq" id="WP_177246541.1">
    <property type="nucleotide sequence ID" value="NZ_FONG01000013.1"/>
</dbReference>
<dbReference type="PANTHER" id="PTHR46847:SF1">
    <property type="entry name" value="D-ALLOSE-BINDING PERIPLASMIC PROTEIN-RELATED"/>
    <property type="match status" value="1"/>
</dbReference>
<dbReference type="GO" id="GO:0030313">
    <property type="term" value="C:cell envelope"/>
    <property type="evidence" value="ECO:0007669"/>
    <property type="project" value="UniProtKB-SubCell"/>
</dbReference>
<protein>
    <submittedName>
        <fullName evidence="6">Monosaccharide ABC transporter substrate-binding protein, CUT2 family</fullName>
    </submittedName>
</protein>
<reference evidence="6 7" key="1">
    <citation type="submission" date="2016-10" db="EMBL/GenBank/DDBJ databases">
        <authorList>
            <person name="de Groot N.N."/>
        </authorList>
    </citation>
    <scope>NUCLEOTIDE SEQUENCE [LARGE SCALE GENOMIC DNA]</scope>
    <source>
        <strain evidence="6 7">CGMCC 4.3510</strain>
    </source>
</reference>
<evidence type="ECO:0000313" key="6">
    <source>
        <dbReference type="EMBL" id="SFF39153.1"/>
    </source>
</evidence>
<proteinExistence type="inferred from homology"/>
<sequence>MPSTVLTSGARAAVIAAACIGLGFTAACAPSNNDSAGDSGAADSGQSQDVSQFTAAVQAAQKGPQSFAGPTDKPVTVPKSVKVAIIPCGVAIGGCNTPAESVKGIVKSLGWKPTIYDGQSNARTQNSMILNAVSNRADVIATVAIDSKLVQQGLEAAKKAGIPVISMNNGTGTPNPKPKLESGQIDFDLDVAPDYTANGRMQADWVIADSKGTAVVQPVITSEYLSNTVTYNAFVAEMKKCTSCKVLKPVNFTTDEIASGALGSRTASTLQQRSNATYVYTGFDSAAAAEVNSIRQAGLGNRVKLVSAVGDPINRQFIREGDIQGATVIEIPSLYGYATVDQMIRAVQKQPTIEPANEGAITVLLTKDNMIGNNDQWKLPFDVAAEYHKLWGIK</sequence>
<dbReference type="EMBL" id="FONG01000013">
    <property type="protein sequence ID" value="SFF39153.1"/>
    <property type="molecule type" value="Genomic_DNA"/>
</dbReference>
<dbReference type="STRING" id="380248.SAMN05216251_11313"/>
<dbReference type="GO" id="GO:0030246">
    <property type="term" value="F:carbohydrate binding"/>
    <property type="evidence" value="ECO:0007669"/>
    <property type="project" value="UniProtKB-ARBA"/>
</dbReference>
<dbReference type="InterPro" id="IPR025997">
    <property type="entry name" value="SBP_2_dom"/>
</dbReference>
<evidence type="ECO:0000256" key="3">
    <source>
        <dbReference type="ARBA" id="ARBA00022729"/>
    </source>
</evidence>
<organism evidence="6 7">
    <name type="scientific">Actinacidiphila alni</name>
    <dbReference type="NCBI Taxonomy" id="380248"/>
    <lineage>
        <taxon>Bacteria</taxon>
        <taxon>Bacillati</taxon>
        <taxon>Actinomycetota</taxon>
        <taxon>Actinomycetes</taxon>
        <taxon>Kitasatosporales</taxon>
        <taxon>Streptomycetaceae</taxon>
        <taxon>Actinacidiphila</taxon>
    </lineage>
</organism>
<dbReference type="AlphaFoldDB" id="A0A1I2IBY0"/>
<dbReference type="SUPFAM" id="SSF53822">
    <property type="entry name" value="Periplasmic binding protein-like I"/>
    <property type="match status" value="1"/>
</dbReference>
<feature type="chain" id="PRO_5011767374" evidence="4">
    <location>
        <begin position="30"/>
        <end position="394"/>
    </location>
</feature>
<keyword evidence="7" id="KW-1185">Reference proteome</keyword>
<feature type="signal peptide" evidence="4">
    <location>
        <begin position="1"/>
        <end position="29"/>
    </location>
</feature>
<dbReference type="Pfam" id="PF13407">
    <property type="entry name" value="Peripla_BP_4"/>
    <property type="match status" value="1"/>
</dbReference>
<evidence type="ECO:0000313" key="7">
    <source>
        <dbReference type="Proteomes" id="UP000199323"/>
    </source>
</evidence>
<evidence type="ECO:0000256" key="4">
    <source>
        <dbReference type="SAM" id="SignalP"/>
    </source>
</evidence>
<feature type="domain" description="Periplasmic binding protein" evidence="5">
    <location>
        <begin position="85"/>
        <end position="350"/>
    </location>
</feature>
<comment type="similarity">
    <text evidence="2">Belongs to the bacterial solute-binding protein 2 family.</text>
</comment>
<dbReference type="Gene3D" id="3.40.50.2300">
    <property type="match status" value="2"/>
</dbReference>
<gene>
    <name evidence="6" type="ORF">SAMN05216251_11313</name>
</gene>
<name>A0A1I2IBY0_9ACTN</name>